<proteinExistence type="predicted"/>
<reference evidence="1" key="1">
    <citation type="submission" date="2023-03" db="UniProtKB">
        <authorList>
            <consortium name="EnsemblPlants"/>
        </authorList>
    </citation>
    <scope>IDENTIFICATION</scope>
</reference>
<sequence>MDADHTQKVEISQNGKNGYHNLRVNSGGGSWCVIVRRFRASRSFKEKENSSKVYPWQNLGSLCTSLKVGANSDIHCALFDEENRSVPVELEFLFDMMIYEIFINYMTEILSLRLEITVCTLVRFCC</sequence>
<dbReference type="AlphaFoldDB" id="A0A9I9EHE4"/>
<organism evidence="1">
    <name type="scientific">Cucumis melo</name>
    <name type="common">Muskmelon</name>
    <dbReference type="NCBI Taxonomy" id="3656"/>
    <lineage>
        <taxon>Eukaryota</taxon>
        <taxon>Viridiplantae</taxon>
        <taxon>Streptophyta</taxon>
        <taxon>Embryophyta</taxon>
        <taxon>Tracheophyta</taxon>
        <taxon>Spermatophyta</taxon>
        <taxon>Magnoliopsida</taxon>
        <taxon>eudicotyledons</taxon>
        <taxon>Gunneridae</taxon>
        <taxon>Pentapetalae</taxon>
        <taxon>rosids</taxon>
        <taxon>fabids</taxon>
        <taxon>Cucurbitales</taxon>
        <taxon>Cucurbitaceae</taxon>
        <taxon>Benincaseae</taxon>
        <taxon>Cucumis</taxon>
    </lineage>
</organism>
<protein>
    <submittedName>
        <fullName evidence="1">Uncharacterized protein</fullName>
    </submittedName>
</protein>
<accession>A0A9I9EHE4</accession>
<dbReference type="Gramene" id="MELO3C033459.2.1">
    <property type="protein sequence ID" value="MELO3C033459.2.1"/>
    <property type="gene ID" value="MELO3C033459.2"/>
</dbReference>
<evidence type="ECO:0000313" key="1">
    <source>
        <dbReference type="EnsemblPlants" id="MELO3C033459.2.1"/>
    </source>
</evidence>
<name>A0A9I9EHE4_CUCME</name>
<dbReference type="EnsemblPlants" id="MELO3C033459.2.1">
    <property type="protein sequence ID" value="MELO3C033459.2.1"/>
    <property type="gene ID" value="MELO3C033459.2"/>
</dbReference>